<comment type="caution">
    <text evidence="3">The sequence shown here is derived from an EMBL/GenBank/DDBJ whole genome shotgun (WGS) entry which is preliminary data.</text>
</comment>
<keyword evidence="2" id="KW-0812">Transmembrane</keyword>
<sequence>GKAGSIENAQKIFQSIDNPDDFTYNSLIYVYGLNHMGLEAVDLYRKMPDHLCNEITYICVLNACSHSGLLDQAHSIFNEISKKSKKIIAAMVCLFICLFCQIRILSYNSD</sequence>
<dbReference type="Pfam" id="PF01535">
    <property type="entry name" value="PPR"/>
    <property type="match status" value="2"/>
</dbReference>
<dbReference type="NCBIfam" id="TIGR00756">
    <property type="entry name" value="PPR"/>
    <property type="match status" value="2"/>
</dbReference>
<dbReference type="PANTHER" id="PTHR47926">
    <property type="entry name" value="PENTATRICOPEPTIDE REPEAT-CONTAINING PROTEIN"/>
    <property type="match status" value="1"/>
</dbReference>
<name>A0A820MYG8_9BILA</name>
<feature type="repeat" description="PPR" evidence="1">
    <location>
        <begin position="53"/>
        <end position="87"/>
    </location>
</feature>
<proteinExistence type="predicted"/>
<reference evidence="3" key="1">
    <citation type="submission" date="2021-02" db="EMBL/GenBank/DDBJ databases">
        <authorList>
            <person name="Nowell W R."/>
        </authorList>
    </citation>
    <scope>NUCLEOTIDE SEQUENCE</scope>
</reference>
<dbReference type="InterPro" id="IPR011990">
    <property type="entry name" value="TPR-like_helical_dom_sf"/>
</dbReference>
<gene>
    <name evidence="3" type="ORF">JBS370_LOCUS42806</name>
</gene>
<evidence type="ECO:0000313" key="3">
    <source>
        <dbReference type="EMBL" id="CAF4379906.1"/>
    </source>
</evidence>
<protein>
    <recommendedName>
        <fullName evidence="5">Pentatricopeptide repeat-containing protein</fullName>
    </recommendedName>
</protein>
<dbReference type="PROSITE" id="PS51375">
    <property type="entry name" value="PPR"/>
    <property type="match status" value="1"/>
</dbReference>
<feature type="transmembrane region" description="Helical" evidence="2">
    <location>
        <begin position="87"/>
        <end position="106"/>
    </location>
</feature>
<accession>A0A820MYG8</accession>
<dbReference type="Proteomes" id="UP000663836">
    <property type="component" value="Unassembled WGS sequence"/>
</dbReference>
<organism evidence="3 4">
    <name type="scientific">Rotaria sordida</name>
    <dbReference type="NCBI Taxonomy" id="392033"/>
    <lineage>
        <taxon>Eukaryota</taxon>
        <taxon>Metazoa</taxon>
        <taxon>Spiralia</taxon>
        <taxon>Gnathifera</taxon>
        <taxon>Rotifera</taxon>
        <taxon>Eurotatoria</taxon>
        <taxon>Bdelloidea</taxon>
        <taxon>Philodinida</taxon>
        <taxon>Philodinidae</taxon>
        <taxon>Rotaria</taxon>
    </lineage>
</organism>
<evidence type="ECO:0008006" key="5">
    <source>
        <dbReference type="Google" id="ProtNLM"/>
    </source>
</evidence>
<dbReference type="InterPro" id="IPR046960">
    <property type="entry name" value="PPR_At4g14850-like_plant"/>
</dbReference>
<feature type="non-terminal residue" evidence="3">
    <location>
        <position position="1"/>
    </location>
</feature>
<evidence type="ECO:0000256" key="2">
    <source>
        <dbReference type="SAM" id="Phobius"/>
    </source>
</evidence>
<dbReference type="EMBL" id="CAJOBD010060029">
    <property type="protein sequence ID" value="CAF4379906.1"/>
    <property type="molecule type" value="Genomic_DNA"/>
</dbReference>
<keyword evidence="2" id="KW-0472">Membrane</keyword>
<dbReference type="GO" id="GO:0009451">
    <property type="term" value="P:RNA modification"/>
    <property type="evidence" value="ECO:0007669"/>
    <property type="project" value="InterPro"/>
</dbReference>
<keyword evidence="2" id="KW-1133">Transmembrane helix</keyword>
<dbReference type="Gene3D" id="1.25.40.10">
    <property type="entry name" value="Tetratricopeptide repeat domain"/>
    <property type="match status" value="1"/>
</dbReference>
<dbReference type="GO" id="GO:0003723">
    <property type="term" value="F:RNA binding"/>
    <property type="evidence" value="ECO:0007669"/>
    <property type="project" value="InterPro"/>
</dbReference>
<evidence type="ECO:0000256" key="1">
    <source>
        <dbReference type="PROSITE-ProRule" id="PRU00708"/>
    </source>
</evidence>
<dbReference type="AlphaFoldDB" id="A0A820MYG8"/>
<evidence type="ECO:0000313" key="4">
    <source>
        <dbReference type="Proteomes" id="UP000663836"/>
    </source>
</evidence>
<dbReference type="InterPro" id="IPR002885">
    <property type="entry name" value="PPR_rpt"/>
</dbReference>